<keyword evidence="7 15" id="KW-0479">Metal-binding</keyword>
<comment type="cofactor">
    <cofactor evidence="1 12 15">
        <name>Mg(2+)</name>
        <dbReference type="ChEBI" id="CHEBI:18420"/>
    </cofactor>
</comment>
<feature type="binding site" evidence="14">
    <location>
        <position position="748"/>
    </location>
    <ligand>
        <name>substrate</name>
    </ligand>
</feature>
<feature type="binding site" evidence="14">
    <location>
        <position position="557"/>
    </location>
    <ligand>
        <name>substrate</name>
    </ligand>
</feature>
<comment type="catalytic activity">
    <reaction evidence="12">
        <text>pyruvate + phosphate + ATP = phosphoenolpyruvate + AMP + diphosphate + H(+)</text>
        <dbReference type="Rhea" id="RHEA:10756"/>
        <dbReference type="ChEBI" id="CHEBI:15361"/>
        <dbReference type="ChEBI" id="CHEBI:15378"/>
        <dbReference type="ChEBI" id="CHEBI:30616"/>
        <dbReference type="ChEBI" id="CHEBI:33019"/>
        <dbReference type="ChEBI" id="CHEBI:43474"/>
        <dbReference type="ChEBI" id="CHEBI:58702"/>
        <dbReference type="ChEBI" id="CHEBI:456215"/>
        <dbReference type="EC" id="2.7.9.1"/>
    </reaction>
</comment>
<dbReference type="PROSITE" id="PS00370">
    <property type="entry name" value="PEP_ENZYMES_PHOS_SITE"/>
    <property type="match status" value="1"/>
</dbReference>
<dbReference type="PANTHER" id="PTHR22931:SF9">
    <property type="entry name" value="PYRUVATE, PHOSPHATE DIKINASE 1, CHLOROPLASTIC"/>
    <property type="match status" value="1"/>
</dbReference>
<dbReference type="Gene3D" id="3.50.30.10">
    <property type="entry name" value="Phosphohistidine domain"/>
    <property type="match status" value="1"/>
</dbReference>
<dbReference type="GO" id="GO:0046872">
    <property type="term" value="F:metal ion binding"/>
    <property type="evidence" value="ECO:0007669"/>
    <property type="project" value="UniProtKB-UniRule"/>
</dbReference>
<dbReference type="Gene3D" id="3.30.470.20">
    <property type="entry name" value="ATP-grasp fold, B domain"/>
    <property type="match status" value="1"/>
</dbReference>
<dbReference type="Pfam" id="PF01326">
    <property type="entry name" value="PPDK_N"/>
    <property type="match status" value="2"/>
</dbReference>
<evidence type="ECO:0000259" key="17">
    <source>
        <dbReference type="Pfam" id="PF01326"/>
    </source>
</evidence>
<feature type="domain" description="Pyruvate phosphate dikinase AMP/ATP-binding" evidence="17">
    <location>
        <begin position="57"/>
        <end position="290"/>
    </location>
</feature>
<evidence type="ECO:0000256" key="11">
    <source>
        <dbReference type="ARBA" id="ARBA00022842"/>
    </source>
</evidence>
<dbReference type="InterPro" id="IPR036637">
    <property type="entry name" value="Phosphohistidine_dom_sf"/>
</dbReference>
<dbReference type="InterPro" id="IPR008279">
    <property type="entry name" value="PEP-util_enz_mobile_dom"/>
</dbReference>
<dbReference type="InterPro" id="IPR002192">
    <property type="entry name" value="PPDK_AMP/ATP-bd"/>
</dbReference>
<feature type="binding site" evidence="14">
    <location>
        <position position="770"/>
    </location>
    <ligand>
        <name>substrate</name>
    </ligand>
</feature>
<proteinExistence type="inferred from homology"/>
<feature type="active site" description="Tele-phosphohistidine intermediate" evidence="13">
    <location>
        <position position="451"/>
    </location>
</feature>
<reference evidence="19 20" key="1">
    <citation type="submission" date="2011-01" db="EMBL/GenBank/DDBJ databases">
        <title>Whole genome sequence of Caldisericum exile AZM16c01.</title>
        <authorList>
            <person name="Narita-Yamada S."/>
            <person name="Kawakoshi A."/>
            <person name="Nakamura S."/>
            <person name="Sasagawa M."/>
            <person name="Fukada J."/>
            <person name="Sekine M."/>
            <person name="Kato Y."/>
            <person name="Fukai R."/>
            <person name="Sasaki K."/>
            <person name="Hanamaki A."/>
            <person name="Narita H."/>
            <person name="Konno Y."/>
            <person name="Mori K."/>
            <person name="Yamazaki S."/>
            <person name="Suzuki K."/>
            <person name="Fujita N."/>
        </authorList>
    </citation>
    <scope>NUCLEOTIDE SEQUENCE [LARGE SCALE GENOMIC DNA]</scope>
    <source>
        <strain evidence="20">DSM 21853 / NBRC 104410 / AZM16c01</strain>
    </source>
</reference>
<dbReference type="PIRSF" id="PIRSF000853">
    <property type="entry name" value="PPDK"/>
    <property type="match status" value="1"/>
</dbReference>
<comment type="similarity">
    <text evidence="3 12">Belongs to the PEP-utilizing enzyme family.</text>
</comment>
<feature type="active site" description="Proton donor" evidence="13">
    <location>
        <position position="835"/>
    </location>
</feature>
<dbReference type="PANTHER" id="PTHR22931">
    <property type="entry name" value="PHOSPHOENOLPYRUVATE DIKINASE-RELATED"/>
    <property type="match status" value="1"/>
</dbReference>
<dbReference type="InterPro" id="IPR015813">
    <property type="entry name" value="Pyrv/PenolPyrv_kinase-like_dom"/>
</dbReference>
<dbReference type="Pfam" id="PF02896">
    <property type="entry name" value="PEP-utilizers_C"/>
    <property type="match status" value="1"/>
</dbReference>
<comment type="function">
    <text evidence="2">Catalyzes the reversible phosphorylation of pyruvate and phosphate.</text>
</comment>
<evidence type="ECO:0000256" key="15">
    <source>
        <dbReference type="PIRSR" id="PIRSR000853-3"/>
    </source>
</evidence>
<gene>
    <name evidence="19" type="primary">ppdK</name>
    <name evidence="19" type="ordered locus">CSE_08340</name>
</gene>
<dbReference type="OrthoDB" id="9765468at2"/>
<evidence type="ECO:0000313" key="20">
    <source>
        <dbReference type="Proteomes" id="UP000004793"/>
    </source>
</evidence>
<feature type="binding site" evidence="14">
    <location>
        <position position="613"/>
    </location>
    <ligand>
        <name>substrate</name>
    </ligand>
</feature>
<dbReference type="Pfam" id="PF00391">
    <property type="entry name" value="PEP-utilizers"/>
    <property type="match status" value="1"/>
</dbReference>
<keyword evidence="8" id="KW-0547">Nucleotide-binding</keyword>
<evidence type="ECO:0000313" key="19">
    <source>
        <dbReference type="EMBL" id="BAL80960.1"/>
    </source>
</evidence>
<dbReference type="Gene3D" id="3.30.1490.20">
    <property type="entry name" value="ATP-grasp fold, A domain"/>
    <property type="match status" value="1"/>
</dbReference>
<evidence type="ECO:0000256" key="1">
    <source>
        <dbReference type="ARBA" id="ARBA00001946"/>
    </source>
</evidence>
<evidence type="ECO:0000256" key="6">
    <source>
        <dbReference type="ARBA" id="ARBA00022679"/>
    </source>
</evidence>
<dbReference type="EMBL" id="AP012051">
    <property type="protein sequence ID" value="BAL80960.1"/>
    <property type="molecule type" value="Genomic_DNA"/>
</dbReference>
<dbReference type="InterPro" id="IPR018274">
    <property type="entry name" value="PEP_util_AS"/>
</dbReference>
<dbReference type="FunFam" id="3.30.470.20:FF:000038">
    <property type="entry name" value="Pyruvate, phosphate dikinase, chloroplastic"/>
    <property type="match status" value="1"/>
</dbReference>
<sequence length="886" mass="99608">MAKWVYDFEEGSEQMRNLLGGKGAGLSEMTRIGLPVPPGFTITTEACKDYQKRGYISEEIKQETLEHLRKLEEKTAKKFGDPENPLLVSVRSGAPVSMPGMMDTILNLGLNDEAVEGLKKLTQNGRFAYDSYRRFIQMFGDVVMGVPHEEFEKILSYHKEKNGFKSDVELTEEVLKEVIADYKKLYREHTGKDFPQDPMEQLFLAIEAVFKSWNNPRAITYRMLNKIPDDLGTAVNIVMMVFGNMGNDSATGVAFTRNPSTGEKKLYGEYLVNAQGEDVVAGIRTPKQIDELKNEMPETYNELLRVANILEHHYRDMQDMEFTIERGKLYMLQTRSGKRTARAAVKIAVDMVKEGLITKEEAVLRVSTEQIDQLLHKMIDPKAEVKVIAKGLPASPGAASGKVVFDVKEAAQRGKIGEAVILVRPETTPEDLEGMAHSQGILTTRGGMTAHAAVVARGMGIPCIVGAESIKLDLENKTFVVNGVTVRENDIITIDGTTGNVILGEVPMVEPELSGEFEEFLKIADELRKLGVKANANTPEEARRARSYGAEGIGLCRTERMFLQPDRLPVMQDMIIAETPEERREHLSKLEPLQKKDFYEILKEMDGFPVIIRLLDPPLHEFLPQRERLEKEIEELRQTDFDSELLKKKERQLKRSKELSEFNPMIGFRGCRVGIIYPEIYEMQTQAIVDAAIQLKKEGFNPKPKIMLPLIGHVNEMRTLREKVEKIVKDKLNEAGMNLKIEIGTMVEVPRAALTADQIAQYADFFSYGTNDLTQTTFAYSRDDAEGTFLPYYLEHKILEKDPFMTIDRDGVGKLVRIGVVLGRHANPSLEIGVCGEHGGDPESIEFFHYAGLDYVSCSPFRVPIARLAAAQVSVKEKGKTVFVDK</sequence>
<dbReference type="Gene3D" id="1.20.80.30">
    <property type="match status" value="1"/>
</dbReference>
<feature type="binding site" evidence="14">
    <location>
        <position position="769"/>
    </location>
    <ligand>
        <name>substrate</name>
    </ligand>
</feature>
<evidence type="ECO:0000256" key="4">
    <source>
        <dbReference type="ARBA" id="ARBA00011994"/>
    </source>
</evidence>
<evidence type="ECO:0000256" key="14">
    <source>
        <dbReference type="PIRSR" id="PIRSR000853-2"/>
    </source>
</evidence>
<dbReference type="InterPro" id="IPR040442">
    <property type="entry name" value="Pyrv_kinase-like_dom_sf"/>
</dbReference>
<keyword evidence="9" id="KW-0418">Kinase</keyword>
<evidence type="ECO:0000256" key="2">
    <source>
        <dbReference type="ARBA" id="ARBA00003144"/>
    </source>
</evidence>
<accession>A0A7U6JG36</accession>
<evidence type="ECO:0000256" key="8">
    <source>
        <dbReference type="ARBA" id="ARBA00022741"/>
    </source>
</evidence>
<dbReference type="NCBIfam" id="TIGR01828">
    <property type="entry name" value="pyru_phos_dikin"/>
    <property type="match status" value="1"/>
</dbReference>
<organism evidence="19 20">
    <name type="scientific">Caldisericum exile (strain DSM 21853 / NBRC 104410 / AZM16c01)</name>
    <dbReference type="NCBI Taxonomy" id="511051"/>
    <lineage>
        <taxon>Bacteria</taxon>
        <taxon>Pseudomonadati</taxon>
        <taxon>Caldisericota/Cryosericota group</taxon>
        <taxon>Caldisericota</taxon>
        <taxon>Caldisericia</taxon>
        <taxon>Caldisericales</taxon>
        <taxon>Caldisericaceae</taxon>
        <taxon>Caldisericum</taxon>
    </lineage>
</organism>
<dbReference type="SUPFAM" id="SSF52009">
    <property type="entry name" value="Phosphohistidine domain"/>
    <property type="match status" value="1"/>
</dbReference>
<dbReference type="EC" id="2.7.9.1" evidence="4 12"/>
<name>A0A7U6JG36_CALEA</name>
<dbReference type="KEGG" id="cex:CSE_08340"/>
<dbReference type="GO" id="GO:0005524">
    <property type="term" value="F:ATP binding"/>
    <property type="evidence" value="ECO:0007669"/>
    <property type="project" value="UniProtKB-UniRule"/>
</dbReference>
<evidence type="ECO:0000259" key="16">
    <source>
        <dbReference type="Pfam" id="PF00391"/>
    </source>
</evidence>
<dbReference type="Proteomes" id="UP000004793">
    <property type="component" value="Chromosome"/>
</dbReference>
<keyword evidence="11 15" id="KW-0460">Magnesium</keyword>
<dbReference type="NCBIfam" id="NF004531">
    <property type="entry name" value="PRK05878.1"/>
    <property type="match status" value="1"/>
</dbReference>
<dbReference type="SUPFAM" id="SSF56059">
    <property type="entry name" value="Glutathione synthetase ATP-binding domain-like"/>
    <property type="match status" value="1"/>
</dbReference>
<evidence type="ECO:0000256" key="13">
    <source>
        <dbReference type="PIRSR" id="PIRSR000853-1"/>
    </source>
</evidence>
<feature type="binding site" evidence="15">
    <location>
        <position position="748"/>
    </location>
    <ligand>
        <name>Mg(2+)</name>
        <dbReference type="ChEBI" id="CHEBI:18420"/>
    </ligand>
</feature>
<dbReference type="InterPro" id="IPR013815">
    <property type="entry name" value="ATP_grasp_subdomain_1"/>
</dbReference>
<dbReference type="InterPro" id="IPR010121">
    <property type="entry name" value="Pyruvate_phosphate_dikinase"/>
</dbReference>
<evidence type="ECO:0000256" key="5">
    <source>
        <dbReference type="ARBA" id="ARBA00020138"/>
    </source>
</evidence>
<keyword evidence="6 19" id="KW-0808">Transferase</keyword>
<dbReference type="AlphaFoldDB" id="A0A7U6JG36"/>
<dbReference type="Gene3D" id="1.10.189.10">
    <property type="entry name" value="Pyruvate Phosphate Dikinase, domain 2"/>
    <property type="match status" value="1"/>
</dbReference>
<feature type="domain" description="Pyruvate phosphate dikinase AMP/ATP-binding" evidence="17">
    <location>
        <begin position="300"/>
        <end position="354"/>
    </location>
</feature>
<evidence type="ECO:0000256" key="9">
    <source>
        <dbReference type="ARBA" id="ARBA00022777"/>
    </source>
</evidence>
<evidence type="ECO:0000256" key="7">
    <source>
        <dbReference type="ARBA" id="ARBA00022723"/>
    </source>
</evidence>
<dbReference type="RefSeq" id="WP_014453363.1">
    <property type="nucleotide sequence ID" value="NC_017096.1"/>
</dbReference>
<dbReference type="InterPro" id="IPR000121">
    <property type="entry name" value="PEP_util_C"/>
</dbReference>
<keyword evidence="20" id="KW-1185">Reference proteome</keyword>
<dbReference type="GO" id="GO:0016301">
    <property type="term" value="F:kinase activity"/>
    <property type="evidence" value="ECO:0007669"/>
    <property type="project" value="UniProtKB-UniRule"/>
</dbReference>
<dbReference type="Gene3D" id="3.20.20.60">
    <property type="entry name" value="Phosphoenolpyruvate-binding domains"/>
    <property type="match status" value="1"/>
</dbReference>
<evidence type="ECO:0000256" key="10">
    <source>
        <dbReference type="ARBA" id="ARBA00022840"/>
    </source>
</evidence>
<feature type="binding site" evidence="15">
    <location>
        <position position="772"/>
    </location>
    <ligand>
        <name>Mg(2+)</name>
        <dbReference type="ChEBI" id="CHEBI:18420"/>
    </ligand>
</feature>
<evidence type="ECO:0000259" key="18">
    <source>
        <dbReference type="Pfam" id="PF02896"/>
    </source>
</evidence>
<feature type="binding site" evidence="14">
    <location>
        <position position="772"/>
    </location>
    <ligand>
        <name>substrate</name>
    </ligand>
</feature>
<feature type="domain" description="PEP-utilising enzyme C-terminal" evidence="18">
    <location>
        <begin position="514"/>
        <end position="874"/>
    </location>
</feature>
<feature type="domain" description="PEP-utilising enzyme mobile" evidence="16">
    <location>
        <begin position="418"/>
        <end position="499"/>
    </location>
</feature>
<keyword evidence="19" id="KW-0670">Pyruvate</keyword>
<keyword evidence="10" id="KW-0067">ATP-binding</keyword>
<protein>
    <recommendedName>
        <fullName evidence="5 12">Pyruvate, phosphate dikinase</fullName>
        <ecNumber evidence="4 12">2.7.9.1</ecNumber>
    </recommendedName>
</protein>
<evidence type="ECO:0000256" key="3">
    <source>
        <dbReference type="ARBA" id="ARBA00007837"/>
    </source>
</evidence>
<dbReference type="SUPFAM" id="SSF51621">
    <property type="entry name" value="Phosphoenolpyruvate/pyruvate domain"/>
    <property type="match status" value="1"/>
</dbReference>
<feature type="binding site" evidence="14">
    <location>
        <position position="771"/>
    </location>
    <ligand>
        <name>substrate</name>
    </ligand>
</feature>
<evidence type="ECO:0000256" key="12">
    <source>
        <dbReference type="PIRNR" id="PIRNR000853"/>
    </source>
</evidence>
<dbReference type="GO" id="GO:0050242">
    <property type="term" value="F:pyruvate, phosphate dikinase activity"/>
    <property type="evidence" value="ECO:0007669"/>
    <property type="project" value="UniProtKB-UniRule"/>
</dbReference>